<keyword evidence="13" id="KW-1185">Reference proteome</keyword>
<comment type="caution">
    <text evidence="12">The sequence shown here is derived from an EMBL/GenBank/DDBJ whole genome shotgun (WGS) entry which is preliminary data.</text>
</comment>
<evidence type="ECO:0000256" key="8">
    <source>
        <dbReference type="ARBA" id="ARBA00023136"/>
    </source>
</evidence>
<name>A0A5N5N768_PANHP</name>
<evidence type="ECO:0000256" key="9">
    <source>
        <dbReference type="ARBA" id="ARBA00038876"/>
    </source>
</evidence>
<comment type="similarity">
    <text evidence="2">Belongs to the glycosyl hydrolase 99 family.</text>
</comment>
<dbReference type="AlphaFoldDB" id="A0A5N5N768"/>
<proteinExistence type="inferred from homology"/>
<dbReference type="GO" id="GO:0000139">
    <property type="term" value="C:Golgi membrane"/>
    <property type="evidence" value="ECO:0007669"/>
    <property type="project" value="UniProtKB-SubCell"/>
</dbReference>
<evidence type="ECO:0000313" key="13">
    <source>
        <dbReference type="Proteomes" id="UP000327468"/>
    </source>
</evidence>
<evidence type="ECO:0000256" key="11">
    <source>
        <dbReference type="ARBA" id="ARBA00049330"/>
    </source>
</evidence>
<evidence type="ECO:0000256" key="7">
    <source>
        <dbReference type="ARBA" id="ARBA00023034"/>
    </source>
</evidence>
<dbReference type="Proteomes" id="UP000327468">
    <property type="component" value="Chromosome 10"/>
</dbReference>
<comment type="catalytic activity">
    <reaction evidence="11">
        <text>N-{alpha-Glc-(1-&gt;3)-alpha-Man-(1-&gt;2)-alpha-Man-(1-&gt;2)-alpha-Man-(1-&gt;3)-[alpha-Man-(1-&gt;2)-alpha-Man-(1-&gt;3)-[alpha-Man-(1-&gt;2)-alpha-Man-(1-&gt;6)]-alpha-Man-(1-&gt;6)]-beta-Man-(1-&gt;4)-beta-GlcNAc-(1-&gt;4)-beta-GlcNAc}-L-asparaginyl-[protein] + H2O = alpha-D-glucosyl-(1-&gt;3)-D-mannopyranose + N(4)-{alpha-D-Man-(1-&gt;2)-alpha-D-Man-(1-&gt;3)-[alpha-D-Man-(1-&gt;2)-alpha-D-Man-(1-&gt;3)-[alpha-D-Man-(1-&gt;2)-alpha-D-Man-(1-&gt;6)]-alpha-D-Man-(1-&gt;6)]-beta-D-Man-(1-&gt;4)-beta-D-GlaNAc-(1-&gt;4)-beta-D-GlcNAc}-L-asparaginyl-[protein] (N-glucan mannose isomer 8A1,2,3B1,2)</text>
        <dbReference type="Rhea" id="RHEA:54824"/>
        <dbReference type="Rhea" id="RHEA-COMP:14010"/>
        <dbReference type="Rhea" id="RHEA-COMP:14011"/>
        <dbReference type="ChEBI" id="CHEBI:15377"/>
        <dbReference type="ChEBI" id="CHEBI:52996"/>
        <dbReference type="ChEBI" id="CHEBI:59080"/>
        <dbReference type="ChEBI" id="CHEBI:60627"/>
        <dbReference type="EC" id="3.2.1.130"/>
    </reaction>
</comment>
<protein>
    <recommendedName>
        <fullName evidence="10">Glycoprotein endo-alpha-1,2-mannosidase</fullName>
        <ecNumber evidence="9">3.2.1.130</ecNumber>
    </recommendedName>
</protein>
<reference evidence="12 13" key="1">
    <citation type="submission" date="2019-06" db="EMBL/GenBank/DDBJ databases">
        <title>A chromosome-scale genome assembly of the striped catfish, Pangasianodon hypophthalmus.</title>
        <authorList>
            <person name="Wen M."/>
            <person name="Zahm M."/>
            <person name="Roques C."/>
            <person name="Cabau C."/>
            <person name="Klopp C."/>
            <person name="Donnadieu C."/>
            <person name="Jouanno E."/>
            <person name="Avarre J.-C."/>
            <person name="Campet M."/>
            <person name="Ha T.T.T."/>
            <person name="Dugue R."/>
            <person name="Lampietro C."/>
            <person name="Louis A."/>
            <person name="Herpin A."/>
            <person name="Echchiki A."/>
            <person name="Berthelot C."/>
            <person name="Parey E."/>
            <person name="Roest-Crollius H."/>
            <person name="Braasch I."/>
            <person name="Postlethwait J."/>
            <person name="Bobe J."/>
            <person name="Montfort J."/>
            <person name="Bouchez O."/>
            <person name="Begum T."/>
            <person name="Schartl M."/>
            <person name="Guiguen Y."/>
        </authorList>
    </citation>
    <scope>NUCLEOTIDE SEQUENCE [LARGE SCALE GENOMIC DNA]</scope>
    <source>
        <strain evidence="12 13">Indonesia</strain>
        <tissue evidence="12">Blood</tissue>
    </source>
</reference>
<evidence type="ECO:0000256" key="1">
    <source>
        <dbReference type="ARBA" id="ARBA00004323"/>
    </source>
</evidence>
<dbReference type="GO" id="GO:0004569">
    <property type="term" value="F:glycoprotein endo-alpha-1,2-mannosidase activity"/>
    <property type="evidence" value="ECO:0007669"/>
    <property type="project" value="UniProtKB-EC"/>
</dbReference>
<evidence type="ECO:0000256" key="3">
    <source>
        <dbReference type="ARBA" id="ARBA00022692"/>
    </source>
</evidence>
<keyword evidence="4" id="KW-0378">Hydrolase</keyword>
<keyword evidence="3" id="KW-0812">Transmembrane</keyword>
<evidence type="ECO:0000313" key="12">
    <source>
        <dbReference type="EMBL" id="KAB5562601.1"/>
    </source>
</evidence>
<keyword evidence="6" id="KW-1133">Transmembrane helix</keyword>
<dbReference type="PANTHER" id="PTHR13572:SF1">
    <property type="entry name" value="GLYCOPROTEIN ENDO-ALPHA-1,2-MANNOSIDASE"/>
    <property type="match status" value="1"/>
</dbReference>
<organism evidence="12 13">
    <name type="scientific">Pangasianodon hypophthalmus</name>
    <name type="common">Striped catfish</name>
    <name type="synonym">Helicophagus hypophthalmus</name>
    <dbReference type="NCBI Taxonomy" id="310915"/>
    <lineage>
        <taxon>Eukaryota</taxon>
        <taxon>Metazoa</taxon>
        <taxon>Chordata</taxon>
        <taxon>Craniata</taxon>
        <taxon>Vertebrata</taxon>
        <taxon>Euteleostomi</taxon>
        <taxon>Actinopterygii</taxon>
        <taxon>Neopterygii</taxon>
        <taxon>Teleostei</taxon>
        <taxon>Ostariophysi</taxon>
        <taxon>Siluriformes</taxon>
        <taxon>Pangasiidae</taxon>
        <taxon>Pangasianodon</taxon>
    </lineage>
</organism>
<accession>A0A5N5N768</accession>
<dbReference type="InterPro" id="IPR026071">
    <property type="entry name" value="Glyco_Hydrolase_99"/>
</dbReference>
<keyword evidence="8" id="KW-0472">Membrane</keyword>
<dbReference type="EC" id="3.2.1.130" evidence="9"/>
<keyword evidence="5" id="KW-0735">Signal-anchor</keyword>
<evidence type="ECO:0000256" key="2">
    <source>
        <dbReference type="ARBA" id="ARBA00009559"/>
    </source>
</evidence>
<dbReference type="Pfam" id="PF16317">
    <property type="entry name" value="Glyco_hydro_99"/>
    <property type="match status" value="1"/>
</dbReference>
<dbReference type="EMBL" id="VFJC01000011">
    <property type="protein sequence ID" value="KAB5562601.1"/>
    <property type="molecule type" value="Genomic_DNA"/>
</dbReference>
<keyword evidence="7" id="KW-0333">Golgi apparatus</keyword>
<evidence type="ECO:0000256" key="6">
    <source>
        <dbReference type="ARBA" id="ARBA00022989"/>
    </source>
</evidence>
<sequence length="218" mass="24379">MTRFRRKICVALTALALFILVILKILSLDDRISGGGFGLEVFPQERQGDGAAEIHVIPETSVIKKMWKEKVASIFDRGAHEEDFPPPNYNVHVFYYTWYGTPQFDGKYIHWNHPLLPHWNPKVAPGYATGTHKPPDDVGASFYPALGAYSSRDPSIIEVHMQQLRTASIGVLAVSWYPPGMKDDNGEPTEDIVPLILEVAAKVQSEGGFSYRAIQRAQ</sequence>
<evidence type="ECO:0000256" key="5">
    <source>
        <dbReference type="ARBA" id="ARBA00022968"/>
    </source>
</evidence>
<dbReference type="Gene3D" id="3.20.20.80">
    <property type="entry name" value="Glycosidases"/>
    <property type="match status" value="1"/>
</dbReference>
<comment type="subcellular location">
    <subcellularLocation>
        <location evidence="1">Golgi apparatus membrane</location>
        <topology evidence="1">Single-pass type II membrane protein</topology>
    </subcellularLocation>
</comment>
<gene>
    <name evidence="12" type="ORF">PHYPO_G00019770</name>
</gene>
<evidence type="ECO:0000256" key="4">
    <source>
        <dbReference type="ARBA" id="ARBA00022801"/>
    </source>
</evidence>
<evidence type="ECO:0000256" key="10">
    <source>
        <dbReference type="ARBA" id="ARBA00039288"/>
    </source>
</evidence>
<dbReference type="PANTHER" id="PTHR13572">
    <property type="entry name" value="ENDO-ALPHA-1,2-MANNOSIDASE"/>
    <property type="match status" value="1"/>
</dbReference>